<dbReference type="Proteomes" id="UP001237642">
    <property type="component" value="Unassembled WGS sequence"/>
</dbReference>
<dbReference type="GO" id="GO:0004842">
    <property type="term" value="F:ubiquitin-protein transferase activity"/>
    <property type="evidence" value="ECO:0007669"/>
    <property type="project" value="InterPro"/>
</dbReference>
<dbReference type="GO" id="GO:0016567">
    <property type="term" value="P:protein ubiquitination"/>
    <property type="evidence" value="ECO:0007669"/>
    <property type="project" value="InterPro"/>
</dbReference>
<evidence type="ECO:0000313" key="5">
    <source>
        <dbReference type="Proteomes" id="UP001237642"/>
    </source>
</evidence>
<sequence>MEITTTHFLGTMPSTARIPATRIERVGPIEEGDIEPTASVLYGFVALTRYCRFSLFGFKNVESGLRDKQKKDKRRLSSQEITHTCISVPKDFSCPITLDLMTDPVIISTGQTYDRSSITRWMEEGHCTCPKTGQVSIHT</sequence>
<keyword evidence="2" id="KW-0808">Transferase</keyword>
<keyword evidence="5" id="KW-1185">Reference proteome</keyword>
<dbReference type="InterPro" id="IPR045210">
    <property type="entry name" value="RING-Ubox_PUB"/>
</dbReference>
<dbReference type="InterPro" id="IPR003613">
    <property type="entry name" value="Ubox_domain"/>
</dbReference>
<gene>
    <name evidence="4" type="ORF">POM88_017159</name>
</gene>
<dbReference type="InterPro" id="IPR013083">
    <property type="entry name" value="Znf_RING/FYVE/PHD"/>
</dbReference>
<evidence type="ECO:0000313" key="4">
    <source>
        <dbReference type="EMBL" id="KAK1388981.1"/>
    </source>
</evidence>
<dbReference type="CDD" id="cd16664">
    <property type="entry name" value="RING-Ubox_PUB"/>
    <property type="match status" value="1"/>
</dbReference>
<accession>A0AAD8MXU3</accession>
<evidence type="ECO:0000259" key="3">
    <source>
        <dbReference type="PROSITE" id="PS51698"/>
    </source>
</evidence>
<feature type="domain" description="U-box" evidence="3">
    <location>
        <begin position="87"/>
        <end position="139"/>
    </location>
</feature>
<dbReference type="EMBL" id="JAUIZM010000004">
    <property type="protein sequence ID" value="KAK1388981.1"/>
    <property type="molecule type" value="Genomic_DNA"/>
</dbReference>
<evidence type="ECO:0000256" key="2">
    <source>
        <dbReference type="ARBA" id="ARBA00022679"/>
    </source>
</evidence>
<comment type="pathway">
    <text evidence="1">Protein modification; protein ubiquitination.</text>
</comment>
<dbReference type="Gene3D" id="3.30.40.10">
    <property type="entry name" value="Zinc/RING finger domain, C3HC4 (zinc finger)"/>
    <property type="match status" value="1"/>
</dbReference>
<dbReference type="PANTHER" id="PTHR23315">
    <property type="entry name" value="U BOX DOMAIN-CONTAINING"/>
    <property type="match status" value="1"/>
</dbReference>
<dbReference type="PROSITE" id="PS51698">
    <property type="entry name" value="U_BOX"/>
    <property type="match status" value="1"/>
</dbReference>
<dbReference type="Pfam" id="PF04564">
    <property type="entry name" value="U-box"/>
    <property type="match status" value="1"/>
</dbReference>
<dbReference type="AlphaFoldDB" id="A0AAD8MXU3"/>
<name>A0AAD8MXU3_9APIA</name>
<proteinExistence type="predicted"/>
<protein>
    <submittedName>
        <fullName evidence="4">U-box domain-containing protein</fullName>
    </submittedName>
</protein>
<dbReference type="SUPFAM" id="SSF57850">
    <property type="entry name" value="RING/U-box"/>
    <property type="match status" value="1"/>
</dbReference>
<organism evidence="4 5">
    <name type="scientific">Heracleum sosnowskyi</name>
    <dbReference type="NCBI Taxonomy" id="360622"/>
    <lineage>
        <taxon>Eukaryota</taxon>
        <taxon>Viridiplantae</taxon>
        <taxon>Streptophyta</taxon>
        <taxon>Embryophyta</taxon>
        <taxon>Tracheophyta</taxon>
        <taxon>Spermatophyta</taxon>
        <taxon>Magnoliopsida</taxon>
        <taxon>eudicotyledons</taxon>
        <taxon>Gunneridae</taxon>
        <taxon>Pentapetalae</taxon>
        <taxon>asterids</taxon>
        <taxon>campanulids</taxon>
        <taxon>Apiales</taxon>
        <taxon>Apiaceae</taxon>
        <taxon>Apioideae</taxon>
        <taxon>apioid superclade</taxon>
        <taxon>Tordylieae</taxon>
        <taxon>Tordyliinae</taxon>
        <taxon>Heracleum</taxon>
    </lineage>
</organism>
<reference evidence="4" key="1">
    <citation type="submission" date="2023-02" db="EMBL/GenBank/DDBJ databases">
        <title>Genome of toxic invasive species Heracleum sosnowskyi carries increased number of genes despite the absence of recent whole-genome duplications.</title>
        <authorList>
            <person name="Schelkunov M."/>
            <person name="Shtratnikova V."/>
            <person name="Makarenko M."/>
            <person name="Klepikova A."/>
            <person name="Omelchenko D."/>
            <person name="Novikova G."/>
            <person name="Obukhova E."/>
            <person name="Bogdanov V."/>
            <person name="Penin A."/>
            <person name="Logacheva M."/>
        </authorList>
    </citation>
    <scope>NUCLEOTIDE SEQUENCE</scope>
    <source>
        <strain evidence="4">Hsosn_3</strain>
        <tissue evidence="4">Leaf</tissue>
    </source>
</reference>
<dbReference type="PANTHER" id="PTHR23315:SF266">
    <property type="entry name" value="U-BOX DOMAIN-CONTAINING PROTEIN 17"/>
    <property type="match status" value="1"/>
</dbReference>
<reference evidence="4" key="2">
    <citation type="submission" date="2023-05" db="EMBL/GenBank/DDBJ databases">
        <authorList>
            <person name="Schelkunov M.I."/>
        </authorList>
    </citation>
    <scope>NUCLEOTIDE SEQUENCE</scope>
    <source>
        <strain evidence="4">Hsosn_3</strain>
        <tissue evidence="4">Leaf</tissue>
    </source>
</reference>
<comment type="caution">
    <text evidence="4">The sequence shown here is derived from an EMBL/GenBank/DDBJ whole genome shotgun (WGS) entry which is preliminary data.</text>
</comment>
<dbReference type="SMART" id="SM00504">
    <property type="entry name" value="Ubox"/>
    <property type="match status" value="1"/>
</dbReference>
<evidence type="ECO:0000256" key="1">
    <source>
        <dbReference type="ARBA" id="ARBA00004906"/>
    </source>
</evidence>